<accession>A0A552V0F0</accession>
<name>A0A552V0F0_9FLAO</name>
<dbReference type="InterPro" id="IPR001763">
    <property type="entry name" value="Rhodanese-like_dom"/>
</dbReference>
<dbReference type="InterPro" id="IPR052367">
    <property type="entry name" value="Thiosulfate_ST/Rhodanese-like"/>
</dbReference>
<feature type="domain" description="Rhodanese" evidence="1">
    <location>
        <begin position="38"/>
        <end position="128"/>
    </location>
</feature>
<sequence>MKNLLYILFIALTFTSCQGQHKKGVELVPPSTFEKEMAADKGQIIDVRTPKEYKSGHIADAINMHVYDADFAKQVDSLDKSKTVYVYCKAGGRSAEAVEHLKSKGFEHIVELDGGMDAWNEANKPVKQ</sequence>
<dbReference type="RefSeq" id="WP_143373695.1">
    <property type="nucleotide sequence ID" value="NZ_VJVZ01000007.1"/>
</dbReference>
<dbReference type="PROSITE" id="PS51257">
    <property type="entry name" value="PROKAR_LIPOPROTEIN"/>
    <property type="match status" value="1"/>
</dbReference>
<keyword evidence="3" id="KW-1185">Reference proteome</keyword>
<comment type="caution">
    <text evidence="2">The sequence shown here is derived from an EMBL/GenBank/DDBJ whole genome shotgun (WGS) entry which is preliminary data.</text>
</comment>
<dbReference type="PANTHER" id="PTHR45431:SF3">
    <property type="entry name" value="RHODANESE-LIKE DOMAIN-CONTAINING PROTEIN 15, CHLOROPLASTIC"/>
    <property type="match status" value="1"/>
</dbReference>
<evidence type="ECO:0000313" key="3">
    <source>
        <dbReference type="Proteomes" id="UP000320643"/>
    </source>
</evidence>
<dbReference type="SMART" id="SM00450">
    <property type="entry name" value="RHOD"/>
    <property type="match status" value="1"/>
</dbReference>
<evidence type="ECO:0000259" key="1">
    <source>
        <dbReference type="PROSITE" id="PS50206"/>
    </source>
</evidence>
<dbReference type="CDD" id="cd00158">
    <property type="entry name" value="RHOD"/>
    <property type="match status" value="1"/>
</dbReference>
<dbReference type="EMBL" id="VJVZ01000007">
    <property type="protein sequence ID" value="TRW23947.1"/>
    <property type="molecule type" value="Genomic_DNA"/>
</dbReference>
<dbReference type="PANTHER" id="PTHR45431">
    <property type="entry name" value="RHODANESE-LIKE DOMAIN-CONTAINING PROTEIN 15, CHLOROPLASTIC"/>
    <property type="match status" value="1"/>
</dbReference>
<dbReference type="SUPFAM" id="SSF52821">
    <property type="entry name" value="Rhodanese/Cell cycle control phosphatase"/>
    <property type="match status" value="1"/>
</dbReference>
<gene>
    <name evidence="2" type="ORF">FMM05_12375</name>
</gene>
<dbReference type="InterPro" id="IPR036873">
    <property type="entry name" value="Rhodanese-like_dom_sf"/>
</dbReference>
<reference evidence="2 3" key="1">
    <citation type="submission" date="2019-07" db="EMBL/GenBank/DDBJ databases">
        <title>Flavobacterium sp. nov., isolated from glacier ice.</title>
        <authorList>
            <person name="Liu Q."/>
            <person name="Xin Y.-H."/>
        </authorList>
    </citation>
    <scope>NUCLEOTIDE SEQUENCE [LARGE SCALE GENOMIC DNA]</scope>
    <source>
        <strain evidence="2 3">ZT4R6</strain>
    </source>
</reference>
<dbReference type="AlphaFoldDB" id="A0A552V0F0"/>
<evidence type="ECO:0000313" key="2">
    <source>
        <dbReference type="EMBL" id="TRW23947.1"/>
    </source>
</evidence>
<dbReference type="PROSITE" id="PS50206">
    <property type="entry name" value="RHODANESE_3"/>
    <property type="match status" value="1"/>
</dbReference>
<dbReference type="Gene3D" id="3.40.250.10">
    <property type="entry name" value="Rhodanese-like domain"/>
    <property type="match status" value="1"/>
</dbReference>
<dbReference type="OrthoDB" id="9808735at2"/>
<organism evidence="2 3">
    <name type="scientific">Flavobacterium zepuense</name>
    <dbReference type="NCBI Taxonomy" id="2593302"/>
    <lineage>
        <taxon>Bacteria</taxon>
        <taxon>Pseudomonadati</taxon>
        <taxon>Bacteroidota</taxon>
        <taxon>Flavobacteriia</taxon>
        <taxon>Flavobacteriales</taxon>
        <taxon>Flavobacteriaceae</taxon>
        <taxon>Flavobacterium</taxon>
    </lineage>
</organism>
<dbReference type="Pfam" id="PF00581">
    <property type="entry name" value="Rhodanese"/>
    <property type="match status" value="1"/>
</dbReference>
<proteinExistence type="predicted"/>
<dbReference type="Proteomes" id="UP000320643">
    <property type="component" value="Unassembled WGS sequence"/>
</dbReference>
<protein>
    <submittedName>
        <fullName evidence="2">Rhodanese-like domain-containing protein</fullName>
    </submittedName>
</protein>